<dbReference type="InterPro" id="IPR001202">
    <property type="entry name" value="WW_dom"/>
</dbReference>
<dbReference type="PANTHER" id="PTHR21715:SF0">
    <property type="entry name" value="RH04127P"/>
    <property type="match status" value="1"/>
</dbReference>
<dbReference type="InterPro" id="IPR036020">
    <property type="entry name" value="WW_dom_sf"/>
</dbReference>
<dbReference type="AlphaFoldDB" id="A0A8T0HP61"/>
<dbReference type="InterPro" id="IPR053233">
    <property type="entry name" value="ABRA-related"/>
</dbReference>
<sequence>MAILPTNNVVLEEEIDDKFEPSEEELMEYVRWLGMSLPEDQDLVWIAREGLKAPLPAYWKPCRTDDDEIYYFNFMSGDSVWEHPCDEYYRCVQQEFHLEFI</sequence>
<dbReference type="Gene3D" id="3.30.1470.10">
    <property type="entry name" value="Photosystem I PsaD, reaction center subunit II"/>
    <property type="match status" value="1"/>
</dbReference>
<dbReference type="SUPFAM" id="SSF51045">
    <property type="entry name" value="WW domain"/>
    <property type="match status" value="1"/>
</dbReference>
<evidence type="ECO:0000313" key="3">
    <source>
        <dbReference type="Proteomes" id="UP000822688"/>
    </source>
</evidence>
<keyword evidence="3" id="KW-1185">Reference proteome</keyword>
<dbReference type="PROSITE" id="PS50020">
    <property type="entry name" value="WW_DOMAIN_2"/>
    <property type="match status" value="1"/>
</dbReference>
<evidence type="ECO:0000259" key="1">
    <source>
        <dbReference type="PROSITE" id="PS50020"/>
    </source>
</evidence>
<dbReference type="Pfam" id="PF00397">
    <property type="entry name" value="WW"/>
    <property type="match status" value="1"/>
</dbReference>
<name>A0A8T0HP61_CERPU</name>
<dbReference type="CDD" id="cd00201">
    <property type="entry name" value="WW"/>
    <property type="match status" value="1"/>
</dbReference>
<reference evidence="2" key="1">
    <citation type="submission" date="2020-06" db="EMBL/GenBank/DDBJ databases">
        <title>WGS assembly of Ceratodon purpureus strain R40.</title>
        <authorList>
            <person name="Carey S.B."/>
            <person name="Jenkins J."/>
            <person name="Shu S."/>
            <person name="Lovell J.T."/>
            <person name="Sreedasyam A."/>
            <person name="Maumus F."/>
            <person name="Tiley G.P."/>
            <person name="Fernandez-Pozo N."/>
            <person name="Barry K."/>
            <person name="Chen C."/>
            <person name="Wang M."/>
            <person name="Lipzen A."/>
            <person name="Daum C."/>
            <person name="Saski C.A."/>
            <person name="Payton A.C."/>
            <person name="Mcbreen J.C."/>
            <person name="Conrad R.E."/>
            <person name="Kollar L.M."/>
            <person name="Olsson S."/>
            <person name="Huttunen S."/>
            <person name="Landis J.B."/>
            <person name="Wickett N.J."/>
            <person name="Johnson M.G."/>
            <person name="Rensing S.A."/>
            <person name="Grimwood J."/>
            <person name="Schmutz J."/>
            <person name="Mcdaniel S.F."/>
        </authorList>
    </citation>
    <scope>NUCLEOTIDE SEQUENCE</scope>
    <source>
        <strain evidence="2">R40</strain>
    </source>
</reference>
<accession>A0A8T0HP61</accession>
<comment type="caution">
    <text evidence="2">The sequence shown here is derived from an EMBL/GenBank/DDBJ whole genome shotgun (WGS) entry which is preliminary data.</text>
</comment>
<feature type="domain" description="WW" evidence="1">
    <location>
        <begin position="53"/>
        <end position="86"/>
    </location>
</feature>
<organism evidence="2 3">
    <name type="scientific">Ceratodon purpureus</name>
    <name type="common">Fire moss</name>
    <name type="synonym">Dicranum purpureum</name>
    <dbReference type="NCBI Taxonomy" id="3225"/>
    <lineage>
        <taxon>Eukaryota</taxon>
        <taxon>Viridiplantae</taxon>
        <taxon>Streptophyta</taxon>
        <taxon>Embryophyta</taxon>
        <taxon>Bryophyta</taxon>
        <taxon>Bryophytina</taxon>
        <taxon>Bryopsida</taxon>
        <taxon>Dicranidae</taxon>
        <taxon>Pseudoditrichales</taxon>
        <taxon>Ditrichaceae</taxon>
        <taxon>Ceratodon</taxon>
    </lineage>
</organism>
<evidence type="ECO:0000313" key="2">
    <source>
        <dbReference type="EMBL" id="KAG0572545.1"/>
    </source>
</evidence>
<protein>
    <recommendedName>
        <fullName evidence="1">WW domain-containing protein</fullName>
    </recommendedName>
</protein>
<dbReference type="Proteomes" id="UP000822688">
    <property type="component" value="Chromosome V"/>
</dbReference>
<proteinExistence type="predicted"/>
<dbReference type="PANTHER" id="PTHR21715">
    <property type="entry name" value="RH04127P"/>
    <property type="match status" value="1"/>
</dbReference>
<gene>
    <name evidence="2" type="ORF">KC19_VG104200</name>
</gene>
<dbReference type="EMBL" id="CM026426">
    <property type="protein sequence ID" value="KAG0572545.1"/>
    <property type="molecule type" value="Genomic_DNA"/>
</dbReference>